<accession>A0A3B9GXD1</accession>
<proteinExistence type="predicted"/>
<name>A0A3B9GXD1_9PROT</name>
<keyword evidence="3" id="KW-1133">Transmembrane helix</keyword>
<protein>
    <recommendedName>
        <fullName evidence="6">Translocation and assembly module TamB C-terminal domain-containing protein</fullName>
    </recommendedName>
</protein>
<dbReference type="Pfam" id="PF04357">
    <property type="entry name" value="TamB"/>
    <property type="match status" value="1"/>
</dbReference>
<evidence type="ECO:0000313" key="8">
    <source>
        <dbReference type="Proteomes" id="UP000259610"/>
    </source>
</evidence>
<dbReference type="GO" id="GO:0005886">
    <property type="term" value="C:plasma membrane"/>
    <property type="evidence" value="ECO:0007669"/>
    <property type="project" value="InterPro"/>
</dbReference>
<gene>
    <name evidence="7" type="ORF">DCG58_07975</name>
</gene>
<evidence type="ECO:0000256" key="5">
    <source>
        <dbReference type="SAM" id="MobiDB-lite"/>
    </source>
</evidence>
<dbReference type="InterPro" id="IPR007452">
    <property type="entry name" value="TamB_C"/>
</dbReference>
<evidence type="ECO:0000256" key="3">
    <source>
        <dbReference type="ARBA" id="ARBA00022989"/>
    </source>
</evidence>
<dbReference type="GO" id="GO:0009306">
    <property type="term" value="P:protein secretion"/>
    <property type="evidence" value="ECO:0007669"/>
    <property type="project" value="InterPro"/>
</dbReference>
<organism evidence="7 8">
    <name type="scientific">Hyphomonas adhaerens</name>
    <dbReference type="NCBI Taxonomy" id="81029"/>
    <lineage>
        <taxon>Bacteria</taxon>
        <taxon>Pseudomonadati</taxon>
        <taxon>Pseudomonadota</taxon>
        <taxon>Alphaproteobacteria</taxon>
        <taxon>Hyphomonadales</taxon>
        <taxon>Hyphomonadaceae</taxon>
        <taxon>Hyphomonas</taxon>
    </lineage>
</organism>
<feature type="region of interest" description="Disordered" evidence="5">
    <location>
        <begin position="1336"/>
        <end position="1361"/>
    </location>
</feature>
<dbReference type="GO" id="GO:0097347">
    <property type="term" value="C:TAM protein secretion complex"/>
    <property type="evidence" value="ECO:0007669"/>
    <property type="project" value="TreeGrafter"/>
</dbReference>
<evidence type="ECO:0000256" key="1">
    <source>
        <dbReference type="ARBA" id="ARBA00004167"/>
    </source>
</evidence>
<dbReference type="Proteomes" id="UP000259610">
    <property type="component" value="Unassembled WGS sequence"/>
</dbReference>
<feature type="region of interest" description="Disordered" evidence="5">
    <location>
        <begin position="122"/>
        <end position="141"/>
    </location>
</feature>
<keyword evidence="2" id="KW-0812">Transmembrane</keyword>
<dbReference type="EMBL" id="DMAN01000173">
    <property type="protein sequence ID" value="HAE27082.1"/>
    <property type="molecule type" value="Genomic_DNA"/>
</dbReference>
<evidence type="ECO:0000256" key="4">
    <source>
        <dbReference type="ARBA" id="ARBA00023136"/>
    </source>
</evidence>
<keyword evidence="4" id="KW-0472">Membrane</keyword>
<reference evidence="7 8" key="1">
    <citation type="journal article" date="2018" name="Nat. Biotechnol.">
        <title>A standardized bacterial taxonomy based on genome phylogeny substantially revises the tree of life.</title>
        <authorList>
            <person name="Parks D.H."/>
            <person name="Chuvochina M."/>
            <person name="Waite D.W."/>
            <person name="Rinke C."/>
            <person name="Skarshewski A."/>
            <person name="Chaumeil P.A."/>
            <person name="Hugenholtz P."/>
        </authorList>
    </citation>
    <scope>NUCLEOTIDE SEQUENCE [LARGE SCALE GENOMIC DNA]</scope>
    <source>
        <strain evidence="7">UBA8733</strain>
    </source>
</reference>
<dbReference type="PANTHER" id="PTHR36985">
    <property type="entry name" value="TRANSLOCATION AND ASSEMBLY MODULE SUBUNIT TAMB"/>
    <property type="match status" value="1"/>
</dbReference>
<evidence type="ECO:0000313" key="7">
    <source>
        <dbReference type="EMBL" id="HAE27082.1"/>
    </source>
</evidence>
<evidence type="ECO:0000259" key="6">
    <source>
        <dbReference type="Pfam" id="PF04357"/>
    </source>
</evidence>
<comment type="caution">
    <text evidence="7">The sequence shown here is derived from an EMBL/GenBank/DDBJ whole genome shotgun (WGS) entry which is preliminary data.</text>
</comment>
<comment type="subcellular location">
    <subcellularLocation>
        <location evidence="1">Membrane</location>
        <topology evidence="1">Single-pass membrane protein</topology>
    </subcellularLocation>
</comment>
<sequence>MAALKTFLSPIRKHPWLTAAAALLLAVMIAVISARLWIASDSGRAWLLSQIDGRKAGAYGTIDAEGLSGDPLGKMHLRRLAVRDADGEWVVAQNVSVDWAPMALISGLVDVKALSAGELNFIRRPETEPQPPSDGGSGGGIRIKLRSLTIPDLAFQEGFAGPEAHFDVTGRYDQDGRTLAARLDASPRDTGKDRFLIDLRRDGSGPFSLDADINGAPGGVIANLIGLADGNGVSLKATASGTPEAATGDARLIIGDQPAATARLKIRDKRLTADADLDATRLPMLGRQIVSLVGDKASIRLESTTGRREAPFGLETSLRAGQLSVRGNIDTRSWTLTEAADLDAEVTDLQPILGEPGQLTFTGTAAKDRDDWLLQGKTGLKVSGKNALPFEQANGPVKVTIGQPDITFTGDLKIPRLLGRISAAAPLFGETTPLHAEGRYDRAARQLVFDQTDAVLSKGRVGVAGTIDLAAQTLDLSGTLDTAIDPLPGGTRGQLTGPFSVTGALTRPAIDLNLAARDFAGLPDPLVQLSGTAPTLQASLQVKPGALNISSARLAGQRAVVTAAGNWAWSGKSDVRASLTQSAPVSAGGWDVTLGHAQVQLGGRPGALDYDIDTSGGSATGAGRQIDDLALTAKLADRKGRISGPLTLRATADGEAVSADANLIRADGSTQLADLTGTLGPGTFTGAVTLADSGDLTGDINVDGTALSWSSGEAREAKGSIHFKRQDGDPFALTADLTVTDLSLGPGQGLVFDRASATLRNAPEGYDIRARFISEVPDYPTDLTFIASANFGAPAANGMFELSGTALGEPVATAAPAHWRLGEAPELDADISLLSGRIKAGFTEGGDDTHLVFDATGIDLSPVLALYETTTNRTHLEGHGDLRVFGADPSGTIHIVAASDVPGLDSSFMMNLDGTLTRSGLSLDLRSDYGGRLVLKGRGVVPVTAAAGKLVAPDLTAPLKGQASLTGDLAVLRTAALAFGHDVGGSIDASASLSGTLEAPEYEASASIRDGTYELGSMGFQLSGITADADYDGSALKVNGKAGAPGGGTFSLDGRLAGEGTDLEAEFRNLLLFNRDGDHARGTGKLVLTDSAETRRLSGEVTITQARYSLDNLPSSRPHALDVRWTDDPPPEADTSRLRRTLALDIDINADRRVYVTGRGLDSEWRADLKLTGTPAAPRLDGTTTLVRGDLDLAGRPFVFDSGTITFDGPVNRARIDLSAERSVNDFDVRVNVTGSPVKPAIELSSSPDLPQDEILSRLLFGRSSMDLSALEAAQLASTIAKLSGNSTGFDPASEFQAALGIDRFSIGTSETGGAQIGVGQYLSDDVYLELKSAGAEGSSVEVEWQPRPQVSVTSETNATGDSKVSIRWKKDY</sequence>
<dbReference type="PANTHER" id="PTHR36985:SF1">
    <property type="entry name" value="TRANSLOCATION AND ASSEMBLY MODULE SUBUNIT TAMB"/>
    <property type="match status" value="1"/>
</dbReference>
<feature type="compositionally biased region" description="Polar residues" evidence="5">
    <location>
        <begin position="1349"/>
        <end position="1361"/>
    </location>
</feature>
<feature type="domain" description="Translocation and assembly module TamB C-terminal" evidence="6">
    <location>
        <begin position="1045"/>
        <end position="1373"/>
    </location>
</feature>
<evidence type="ECO:0000256" key="2">
    <source>
        <dbReference type="ARBA" id="ARBA00022692"/>
    </source>
</evidence>